<gene>
    <name evidence="10" type="ORF">GPUH_LOCUS13277</name>
</gene>
<dbReference type="WBParaSite" id="GPUH_0001329201-mRNA-1">
    <property type="protein sequence ID" value="GPUH_0001329201-mRNA-1"/>
    <property type="gene ID" value="GPUH_0001329201"/>
</dbReference>
<feature type="domain" description="Helicase C-terminal" evidence="9">
    <location>
        <begin position="217"/>
        <end position="381"/>
    </location>
</feature>
<keyword evidence="4" id="KW-0378">Hydrolase</keyword>
<evidence type="ECO:0000256" key="7">
    <source>
        <dbReference type="SAM" id="MobiDB-lite"/>
    </source>
</evidence>
<feature type="region of interest" description="Disordered" evidence="7">
    <location>
        <begin position="426"/>
        <end position="446"/>
    </location>
</feature>
<reference evidence="10 11" key="2">
    <citation type="submission" date="2018-11" db="EMBL/GenBank/DDBJ databases">
        <authorList>
            <consortium name="Pathogen Informatics"/>
        </authorList>
    </citation>
    <scope>NUCLEOTIDE SEQUENCE [LARGE SCALE GENOMIC DNA]</scope>
</reference>
<evidence type="ECO:0000256" key="6">
    <source>
        <dbReference type="ARBA" id="ARBA00023242"/>
    </source>
</evidence>
<dbReference type="Pfam" id="PF00271">
    <property type="entry name" value="Helicase_C"/>
    <property type="match status" value="1"/>
</dbReference>
<feature type="domain" description="Helicase ATP-binding" evidence="8">
    <location>
        <begin position="1"/>
        <end position="111"/>
    </location>
</feature>
<dbReference type="Proteomes" id="UP000271098">
    <property type="component" value="Unassembled WGS sequence"/>
</dbReference>
<evidence type="ECO:0000313" key="11">
    <source>
        <dbReference type="Proteomes" id="UP000271098"/>
    </source>
</evidence>
<organism evidence="12">
    <name type="scientific">Gongylonema pulchrum</name>
    <dbReference type="NCBI Taxonomy" id="637853"/>
    <lineage>
        <taxon>Eukaryota</taxon>
        <taxon>Metazoa</taxon>
        <taxon>Ecdysozoa</taxon>
        <taxon>Nematoda</taxon>
        <taxon>Chromadorea</taxon>
        <taxon>Rhabditida</taxon>
        <taxon>Spirurina</taxon>
        <taxon>Spiruromorpha</taxon>
        <taxon>Spiruroidea</taxon>
        <taxon>Gongylonematidae</taxon>
        <taxon>Gongylonema</taxon>
    </lineage>
</organism>
<dbReference type="Pfam" id="PF00176">
    <property type="entry name" value="SNF2-rel_dom"/>
    <property type="match status" value="1"/>
</dbReference>
<evidence type="ECO:0000256" key="4">
    <source>
        <dbReference type="ARBA" id="ARBA00022801"/>
    </source>
</evidence>
<keyword evidence="5" id="KW-0067">ATP-binding</keyword>
<dbReference type="GO" id="GO:0006338">
    <property type="term" value="P:chromatin remodeling"/>
    <property type="evidence" value="ECO:0007669"/>
    <property type="project" value="InterPro"/>
</dbReference>
<dbReference type="PROSITE" id="PS51194">
    <property type="entry name" value="HELICASE_CTER"/>
    <property type="match status" value="1"/>
</dbReference>
<dbReference type="PANTHER" id="PTHR47157:SF1">
    <property type="entry name" value="CHROMODOMAIN-HELICASE-DNA-BINDING PROTEIN 1-LIKE"/>
    <property type="match status" value="1"/>
</dbReference>
<feature type="region of interest" description="Disordered" evidence="7">
    <location>
        <begin position="472"/>
        <end position="536"/>
    </location>
</feature>
<feature type="compositionally biased region" description="Polar residues" evidence="7">
    <location>
        <begin position="773"/>
        <end position="782"/>
    </location>
</feature>
<sequence>MLTTYEMLIREEQYFKRIWSAVFVDEAHRLKSNKSILHQIMHKMLIREEQYFKRIWSAVFVDEAHRLKSKKSILHQIIHKMHVEFTVLLTGTPVQNNLNELYSLLSLIDSKIFPLENEDQFIAKYRNTGDRKVADELQQLLSKYMFRRTKEMLSIGIPDSSELIIYHRITEIQKNLYLATLTKNYEFFESMDARKTQASGNKMSLLNILMQLRKCVAHPYLFDGVEPEPFEEGDHLFEVSGKFFLLDRLLAFLHQKGHRYSYQRLDGSVRAEERFAAINRFQGDPETFCFLLSTRAGGLGLNLTGADTVIFLDSDFNPQNDIQAAARCHRIGQTKPVKIIRLIARYTVEDMILCRAARKLQMTEQILGSTDDIKRDLTAAEISDIIVKGMSRLHDETTTLELLDMEAIERLLGKTDENGHWVIVREKDERESSAEGGTTKGNGDEMENMYIFEGRDYKQDIAVLQNIVGEETTGADDDTRRIARNHPPSGTVERRTRKPLSKEEIEERQRKRKETLEKKEKLRKEEAERKKKEREARKIMKWQKNNYVSGSLPLPDEPAEPYENESADHCGPHFVYGSVTETQRAPSDDCDNALIVHVVDDSGSFGRGGVFDALRVKSQQVVDVYELAGKMGDLHVGDAHLVKNIAEELPITPLRQGSSFRNADDDDEPTTSGQHSKWKVSAVLLVAQHYRKRDEISQDVLAKCLRKLASYAIDSGARSIHMPRIGYDKRNISWYAIERLICRILVARGIHTYIYYFNRRASTSAASDIAPVVTNSNENSNPAKRRKVEQAEE</sequence>
<dbReference type="Gene3D" id="3.40.50.10810">
    <property type="entry name" value="Tandem AAA-ATPase domain"/>
    <property type="match status" value="2"/>
</dbReference>
<dbReference type="PROSITE" id="PS00690">
    <property type="entry name" value="DEAH_ATP_HELICASE"/>
    <property type="match status" value="2"/>
</dbReference>
<accession>A0A183DX36</accession>
<dbReference type="InterPro" id="IPR014001">
    <property type="entry name" value="Helicase_ATP-bd"/>
</dbReference>
<evidence type="ECO:0000256" key="5">
    <source>
        <dbReference type="ARBA" id="ARBA00022840"/>
    </source>
</evidence>
<dbReference type="CDD" id="cd18793">
    <property type="entry name" value="SF2_C_SNF"/>
    <property type="match status" value="1"/>
</dbReference>
<keyword evidence="3" id="KW-0547">Nucleotide-binding</keyword>
<keyword evidence="11" id="KW-1185">Reference proteome</keyword>
<comment type="subcellular location">
    <subcellularLocation>
        <location evidence="1">Nucleus</location>
    </subcellularLocation>
</comment>
<dbReference type="OrthoDB" id="5857104at2759"/>
<dbReference type="GO" id="GO:0016787">
    <property type="term" value="F:hydrolase activity"/>
    <property type="evidence" value="ECO:0007669"/>
    <property type="project" value="UniProtKB-KW"/>
</dbReference>
<dbReference type="AlphaFoldDB" id="A0A183DX36"/>
<evidence type="ECO:0000256" key="1">
    <source>
        <dbReference type="ARBA" id="ARBA00004123"/>
    </source>
</evidence>
<dbReference type="InterPro" id="IPR001650">
    <property type="entry name" value="Helicase_C-like"/>
</dbReference>
<dbReference type="GO" id="GO:0006281">
    <property type="term" value="P:DNA repair"/>
    <property type="evidence" value="ECO:0007669"/>
    <property type="project" value="InterPro"/>
</dbReference>
<dbReference type="InterPro" id="IPR043472">
    <property type="entry name" value="Macro_dom-like"/>
</dbReference>
<dbReference type="GO" id="GO:0003678">
    <property type="term" value="F:DNA helicase activity"/>
    <property type="evidence" value="ECO:0007669"/>
    <property type="project" value="InterPro"/>
</dbReference>
<dbReference type="GO" id="GO:0005524">
    <property type="term" value="F:ATP binding"/>
    <property type="evidence" value="ECO:0007669"/>
    <property type="project" value="UniProtKB-KW"/>
</dbReference>
<dbReference type="InterPro" id="IPR031053">
    <property type="entry name" value="ALC1"/>
</dbReference>
<protein>
    <submittedName>
        <fullName evidence="12">Helicase C-terminal domain-containing protein</fullName>
    </submittedName>
</protein>
<comment type="similarity">
    <text evidence="2">Belongs to the SNF2/RAD54 helicase family.</text>
</comment>
<dbReference type="Gene3D" id="3.40.220.10">
    <property type="entry name" value="Leucine Aminopeptidase, subunit E, domain 1"/>
    <property type="match status" value="1"/>
</dbReference>
<name>A0A183DX36_9BILA</name>
<evidence type="ECO:0000313" key="10">
    <source>
        <dbReference type="EMBL" id="VDN21967.1"/>
    </source>
</evidence>
<reference evidence="12" key="1">
    <citation type="submission" date="2016-06" db="UniProtKB">
        <authorList>
            <consortium name="WormBaseParasite"/>
        </authorList>
    </citation>
    <scope>IDENTIFICATION</scope>
</reference>
<dbReference type="InterPro" id="IPR027417">
    <property type="entry name" value="P-loop_NTPase"/>
</dbReference>
<evidence type="ECO:0000259" key="9">
    <source>
        <dbReference type="PROSITE" id="PS51194"/>
    </source>
</evidence>
<proteinExistence type="inferred from homology"/>
<dbReference type="EMBL" id="UYRT01080071">
    <property type="protein sequence ID" value="VDN21967.1"/>
    <property type="molecule type" value="Genomic_DNA"/>
</dbReference>
<dbReference type="SMART" id="SM00490">
    <property type="entry name" value="HELICc"/>
    <property type="match status" value="1"/>
</dbReference>
<dbReference type="InterPro" id="IPR038718">
    <property type="entry name" value="SNF2-like_sf"/>
</dbReference>
<dbReference type="InterPro" id="IPR002464">
    <property type="entry name" value="DNA/RNA_helicase_DEAH_CS"/>
</dbReference>
<dbReference type="InterPro" id="IPR000330">
    <property type="entry name" value="SNF2_N"/>
</dbReference>
<dbReference type="SUPFAM" id="SSF52540">
    <property type="entry name" value="P-loop containing nucleoside triphosphate hydrolases"/>
    <property type="match status" value="2"/>
</dbReference>
<evidence type="ECO:0000256" key="2">
    <source>
        <dbReference type="ARBA" id="ARBA00007025"/>
    </source>
</evidence>
<dbReference type="GO" id="GO:0005634">
    <property type="term" value="C:nucleus"/>
    <property type="evidence" value="ECO:0007669"/>
    <property type="project" value="UniProtKB-SubCell"/>
</dbReference>
<dbReference type="Gene3D" id="3.40.50.300">
    <property type="entry name" value="P-loop containing nucleotide triphosphate hydrolases"/>
    <property type="match status" value="2"/>
</dbReference>
<feature type="compositionally biased region" description="Basic and acidic residues" evidence="7">
    <location>
        <begin position="500"/>
        <end position="536"/>
    </location>
</feature>
<dbReference type="PANTHER" id="PTHR47157">
    <property type="entry name" value="CHROMODOMAIN-HELICASE-DNA-BINDING PROTEIN 1-LIKE"/>
    <property type="match status" value="1"/>
</dbReference>
<evidence type="ECO:0000256" key="3">
    <source>
        <dbReference type="ARBA" id="ARBA00022741"/>
    </source>
</evidence>
<evidence type="ECO:0000259" key="8">
    <source>
        <dbReference type="PROSITE" id="PS51192"/>
    </source>
</evidence>
<keyword evidence="6" id="KW-0539">Nucleus</keyword>
<dbReference type="PROSITE" id="PS51192">
    <property type="entry name" value="HELICASE_ATP_BIND_1"/>
    <property type="match status" value="1"/>
</dbReference>
<dbReference type="SUPFAM" id="SSF52949">
    <property type="entry name" value="Macro domain-like"/>
    <property type="match status" value="1"/>
</dbReference>
<evidence type="ECO:0000313" key="12">
    <source>
        <dbReference type="WBParaSite" id="GPUH_0001329201-mRNA-1"/>
    </source>
</evidence>
<dbReference type="InterPro" id="IPR049730">
    <property type="entry name" value="SNF2/RAD54-like_C"/>
</dbReference>
<feature type="region of interest" description="Disordered" evidence="7">
    <location>
        <begin position="773"/>
        <end position="793"/>
    </location>
</feature>